<protein>
    <recommendedName>
        <fullName evidence="1">ChsH2 rubredoxin-like zinc ribbon domain-containing protein</fullName>
    </recommendedName>
</protein>
<reference evidence="2 3" key="1">
    <citation type="submission" date="2020-08" db="EMBL/GenBank/DDBJ databases">
        <title>Genomic Encyclopedia of Type Strains, Phase IV (KMG-IV): sequencing the most valuable type-strain genomes for metagenomic binning, comparative biology and taxonomic classification.</title>
        <authorList>
            <person name="Goeker M."/>
        </authorList>
    </citation>
    <scope>NUCLEOTIDE SEQUENCE [LARGE SCALE GENOMIC DNA]</scope>
    <source>
        <strain evidence="2 3">DSM 106146</strain>
    </source>
</reference>
<dbReference type="Pfam" id="PF12172">
    <property type="entry name" value="zf-ChsH2"/>
    <property type="match status" value="1"/>
</dbReference>
<name>A0A7W8H799_9FIRM</name>
<dbReference type="InterPro" id="IPR022002">
    <property type="entry name" value="ChsH2_Znr"/>
</dbReference>
<dbReference type="InterPro" id="IPR052513">
    <property type="entry name" value="Thioester_dehydratase-like"/>
</dbReference>
<keyword evidence="3" id="KW-1185">Reference proteome</keyword>
<dbReference type="RefSeq" id="WP_183770119.1">
    <property type="nucleotide sequence ID" value="NZ_CAWVEG010000014.1"/>
</dbReference>
<evidence type="ECO:0000259" key="1">
    <source>
        <dbReference type="Pfam" id="PF12172"/>
    </source>
</evidence>
<dbReference type="SUPFAM" id="SSF50249">
    <property type="entry name" value="Nucleic acid-binding proteins"/>
    <property type="match status" value="1"/>
</dbReference>
<feature type="domain" description="ChsH2 rubredoxin-like zinc ribbon" evidence="1">
    <location>
        <begin position="14"/>
        <end position="47"/>
    </location>
</feature>
<accession>A0A7W8H799</accession>
<sequence>MAIKLEKVVEKFYQGLEEGKFLGRKCPVCGAVEFPPVYACNTCGNLETEWVELSGKGKMKSIVMPAALSTKPEYAQMGAFAYGEVELEEGACFNAVVKGITKKKRREIMENNKLPVPVHAETFQRDGYKTIVFALDEE</sequence>
<comment type="caution">
    <text evidence="2">The sequence shown here is derived from an EMBL/GenBank/DDBJ whole genome shotgun (WGS) entry which is preliminary data.</text>
</comment>
<dbReference type="Gene3D" id="6.10.30.10">
    <property type="match status" value="1"/>
</dbReference>
<dbReference type="Proteomes" id="UP000543642">
    <property type="component" value="Unassembled WGS sequence"/>
</dbReference>
<organism evidence="2 3">
    <name type="scientific">Catenibacillus scindens</name>
    <dbReference type="NCBI Taxonomy" id="673271"/>
    <lineage>
        <taxon>Bacteria</taxon>
        <taxon>Bacillati</taxon>
        <taxon>Bacillota</taxon>
        <taxon>Clostridia</taxon>
        <taxon>Lachnospirales</taxon>
        <taxon>Lachnospiraceae</taxon>
        <taxon>Catenibacillus</taxon>
    </lineage>
</organism>
<dbReference type="PANTHER" id="PTHR34075:SF5">
    <property type="entry name" value="BLR3430 PROTEIN"/>
    <property type="match status" value="1"/>
</dbReference>
<dbReference type="InterPro" id="IPR012340">
    <property type="entry name" value="NA-bd_OB-fold"/>
</dbReference>
<proteinExistence type="predicted"/>
<gene>
    <name evidence="2" type="ORF">HNP82_000029</name>
</gene>
<dbReference type="EMBL" id="JACHFW010000001">
    <property type="protein sequence ID" value="MBB5262935.1"/>
    <property type="molecule type" value="Genomic_DNA"/>
</dbReference>
<dbReference type="PANTHER" id="PTHR34075">
    <property type="entry name" value="BLR3430 PROTEIN"/>
    <property type="match status" value="1"/>
</dbReference>
<evidence type="ECO:0000313" key="3">
    <source>
        <dbReference type="Proteomes" id="UP000543642"/>
    </source>
</evidence>
<evidence type="ECO:0000313" key="2">
    <source>
        <dbReference type="EMBL" id="MBB5262935.1"/>
    </source>
</evidence>
<dbReference type="AlphaFoldDB" id="A0A7W8H799"/>